<sequence length="309" mass="34297">MEDIVEDPDLLSPMLNPLHPLCSPLLFRRANSEPCLPLITAISCLSTGDHNAASRTDEGVSHIDKYVTTEGQRETVGFIRIPYATASHAGLSGCRLRSPNLSIWIRGRPVPKAYSFDGVSPNLPVPFKAKFRIRKKRSPSAECDLASRHALTKEDLDYIKRVVREDNRPRSLTESQDSSRIHEMQRNNELNQKISPSLAEGPGKMLPVACTRWTAGAESETDAQLEALSLWLAASAAGLPHLVIYTHGESRLQHLSDVCLKAMERGWLCGDLAGELVRFCRNKMSIHRGVGRVSTELSLFMQILQPKPL</sequence>
<protein>
    <recommendedName>
        <fullName evidence="4">Poly(ADP-ribose) glycohydrolase</fullName>
    </recommendedName>
</protein>
<evidence type="ECO:0000313" key="3">
    <source>
        <dbReference type="Proteomes" id="UP000192247"/>
    </source>
</evidence>
<dbReference type="AlphaFoldDB" id="A0A1V9XMG0"/>
<evidence type="ECO:0008006" key="4">
    <source>
        <dbReference type="Google" id="ProtNLM"/>
    </source>
</evidence>
<dbReference type="OrthoDB" id="6154436at2759"/>
<evidence type="ECO:0000313" key="2">
    <source>
        <dbReference type="EMBL" id="OQR74690.1"/>
    </source>
</evidence>
<feature type="compositionally biased region" description="Basic and acidic residues" evidence="1">
    <location>
        <begin position="167"/>
        <end position="186"/>
    </location>
</feature>
<keyword evidence="3" id="KW-1185">Reference proteome</keyword>
<proteinExistence type="predicted"/>
<name>A0A1V9XMG0_9ACAR</name>
<feature type="region of interest" description="Disordered" evidence="1">
    <location>
        <begin position="167"/>
        <end position="200"/>
    </location>
</feature>
<organism evidence="2 3">
    <name type="scientific">Tropilaelaps mercedesae</name>
    <dbReference type="NCBI Taxonomy" id="418985"/>
    <lineage>
        <taxon>Eukaryota</taxon>
        <taxon>Metazoa</taxon>
        <taxon>Ecdysozoa</taxon>
        <taxon>Arthropoda</taxon>
        <taxon>Chelicerata</taxon>
        <taxon>Arachnida</taxon>
        <taxon>Acari</taxon>
        <taxon>Parasitiformes</taxon>
        <taxon>Mesostigmata</taxon>
        <taxon>Gamasina</taxon>
        <taxon>Dermanyssoidea</taxon>
        <taxon>Laelapidae</taxon>
        <taxon>Tropilaelaps</taxon>
    </lineage>
</organism>
<dbReference type="Proteomes" id="UP000192247">
    <property type="component" value="Unassembled WGS sequence"/>
</dbReference>
<gene>
    <name evidence="2" type="ORF">BIW11_08900</name>
</gene>
<dbReference type="EMBL" id="MNPL01007562">
    <property type="protein sequence ID" value="OQR74690.1"/>
    <property type="molecule type" value="Genomic_DNA"/>
</dbReference>
<comment type="caution">
    <text evidence="2">The sequence shown here is derived from an EMBL/GenBank/DDBJ whole genome shotgun (WGS) entry which is preliminary data.</text>
</comment>
<dbReference type="STRING" id="418985.A0A1V9XMG0"/>
<evidence type="ECO:0000256" key="1">
    <source>
        <dbReference type="SAM" id="MobiDB-lite"/>
    </source>
</evidence>
<reference evidence="2 3" key="1">
    <citation type="journal article" date="2017" name="Gigascience">
        <title>Draft genome of the honey bee ectoparasitic mite, Tropilaelaps mercedesae, is shaped by the parasitic life history.</title>
        <authorList>
            <person name="Dong X."/>
            <person name="Armstrong S.D."/>
            <person name="Xia D."/>
            <person name="Makepeace B.L."/>
            <person name="Darby A.C."/>
            <person name="Kadowaki T."/>
        </authorList>
    </citation>
    <scope>NUCLEOTIDE SEQUENCE [LARGE SCALE GENOMIC DNA]</scope>
    <source>
        <strain evidence="2">Wuxi-XJTLU</strain>
    </source>
</reference>
<accession>A0A1V9XMG0</accession>
<dbReference type="InParanoid" id="A0A1V9XMG0"/>